<dbReference type="GO" id="GO:0009089">
    <property type="term" value="P:lysine biosynthetic process via diaminopimelate"/>
    <property type="evidence" value="ECO:0007669"/>
    <property type="project" value="InterPro"/>
</dbReference>
<dbReference type="Gene3D" id="3.40.640.10">
    <property type="entry name" value="Type I PLP-dependent aspartate aminotransferase-like (Major domain)"/>
    <property type="match status" value="1"/>
</dbReference>
<comment type="similarity">
    <text evidence="4">Belongs to the class-I pyridoxal-phosphate-dependent aminotransferase family.</text>
</comment>
<dbReference type="AlphaFoldDB" id="A0A520KRE7"/>
<comment type="caution">
    <text evidence="6">The sequence shown here is derived from an EMBL/GenBank/DDBJ whole genome shotgun (WGS) entry which is preliminary data.</text>
</comment>
<dbReference type="GO" id="GO:0030170">
    <property type="term" value="F:pyridoxal phosphate binding"/>
    <property type="evidence" value="ECO:0007669"/>
    <property type="project" value="InterPro"/>
</dbReference>
<reference evidence="6 7" key="1">
    <citation type="journal article" date="2019" name="Nat. Microbiol.">
        <title>Wide diversity of methane and short-chain alkane metabolisms in uncultured archaea.</title>
        <authorList>
            <person name="Borrel G."/>
            <person name="Adam P.S."/>
            <person name="McKay L.J."/>
            <person name="Chen L.X."/>
            <person name="Sierra-Garcia I.N."/>
            <person name="Sieber C.M."/>
            <person name="Letourneur Q."/>
            <person name="Ghozlane A."/>
            <person name="Andersen G.L."/>
            <person name="Li W.J."/>
            <person name="Hallam S.J."/>
            <person name="Muyzer G."/>
            <person name="de Oliveira V.M."/>
            <person name="Inskeep W.P."/>
            <person name="Banfield J.F."/>
            <person name="Gribaldo S."/>
        </authorList>
    </citation>
    <scope>NUCLEOTIDE SEQUENCE [LARGE SCALE GENOMIC DNA]</scope>
    <source>
        <strain evidence="6">NM1a</strain>
    </source>
</reference>
<sequence length="388" mass="43540">MYSDKLNLLPPYLFSSLDELKQDKIKKGVDVINLGVGDPDLPTSSHIIDVLCKAARDPKNHKYPSYNGMQEFREAIVKWYKNRFNVSFDADKEVLALIGSKEGIAHLPLAFLNKDDLALVPDPAYTVYKIGTILAGGIPISMPLLKENDFKPDLSRLNKRVRRSAKILFINYPNNPTSATADENFYKEVVDFAMDNDLIVCNDNAYSEIYFDGYRPPSFLEIKNAKNVGVEFNSLSKTYNMTGWRIGYIVGNEDIVRGLGKVKTNIDSGIFNVVQIAATEALLGDQSCVEDNRRVYKERRDVLVKGLKNLSFDVKNPLATFYVWAKVPDGYDSISFSRFLIDNAGIVVTPGVGFGEYGEGYIRLALTESIERIEECINRINLLKGEGL</sequence>
<dbReference type="GO" id="GO:0010285">
    <property type="term" value="F:L,L-diaminopimelate aminotransferase activity"/>
    <property type="evidence" value="ECO:0007669"/>
    <property type="project" value="InterPro"/>
</dbReference>
<keyword evidence="3 4" id="KW-0808">Transferase</keyword>
<evidence type="ECO:0000259" key="5">
    <source>
        <dbReference type="Pfam" id="PF00155"/>
    </source>
</evidence>
<dbReference type="SUPFAM" id="SSF53383">
    <property type="entry name" value="PLP-dependent transferases"/>
    <property type="match status" value="1"/>
</dbReference>
<keyword evidence="2 4" id="KW-0032">Aminotransferase</keyword>
<accession>A0A520KRE7</accession>
<dbReference type="NCBIfam" id="TIGR03540">
    <property type="entry name" value="DapC_direct"/>
    <property type="match status" value="1"/>
</dbReference>
<dbReference type="InterPro" id="IPR015421">
    <property type="entry name" value="PyrdxlP-dep_Trfase_major"/>
</dbReference>
<dbReference type="InterPro" id="IPR004839">
    <property type="entry name" value="Aminotransferase_I/II_large"/>
</dbReference>
<name>A0A520KRE7_METT2</name>
<dbReference type="PROSITE" id="PS00105">
    <property type="entry name" value="AA_TRANSFER_CLASS_1"/>
    <property type="match status" value="1"/>
</dbReference>
<dbReference type="InterPro" id="IPR004838">
    <property type="entry name" value="NHTrfase_class1_PyrdxlP-BS"/>
</dbReference>
<comment type="cofactor">
    <cofactor evidence="1 4">
        <name>pyridoxal 5'-phosphate</name>
        <dbReference type="ChEBI" id="CHEBI:597326"/>
    </cofactor>
</comment>
<evidence type="ECO:0000313" key="6">
    <source>
        <dbReference type="EMBL" id="RZN64151.1"/>
    </source>
</evidence>
<dbReference type="Pfam" id="PF00155">
    <property type="entry name" value="Aminotran_1_2"/>
    <property type="match status" value="1"/>
</dbReference>
<dbReference type="PANTHER" id="PTHR42832">
    <property type="entry name" value="AMINO ACID AMINOTRANSFERASE"/>
    <property type="match status" value="1"/>
</dbReference>
<dbReference type="EC" id="2.6.1.-" evidence="4"/>
<gene>
    <name evidence="6" type="ORF">EF806_05925</name>
</gene>
<feature type="domain" description="Aminotransferase class I/classII large" evidence="5">
    <location>
        <begin position="30"/>
        <end position="380"/>
    </location>
</feature>
<dbReference type="InterPro" id="IPR019881">
    <property type="entry name" value="DAP-NH2Trfase_DapL_Desulfo"/>
</dbReference>
<dbReference type="Gene3D" id="3.90.1150.10">
    <property type="entry name" value="Aspartate Aminotransferase, domain 1"/>
    <property type="match status" value="1"/>
</dbReference>
<evidence type="ECO:0000256" key="2">
    <source>
        <dbReference type="ARBA" id="ARBA00022576"/>
    </source>
</evidence>
<dbReference type="CDD" id="cd00609">
    <property type="entry name" value="AAT_like"/>
    <property type="match status" value="1"/>
</dbReference>
<evidence type="ECO:0000256" key="4">
    <source>
        <dbReference type="RuleBase" id="RU000481"/>
    </source>
</evidence>
<dbReference type="Proteomes" id="UP000317158">
    <property type="component" value="Unassembled WGS sequence"/>
</dbReference>
<proteinExistence type="inferred from homology"/>
<evidence type="ECO:0000313" key="7">
    <source>
        <dbReference type="Proteomes" id="UP000317158"/>
    </source>
</evidence>
<dbReference type="InterPro" id="IPR015422">
    <property type="entry name" value="PyrdxlP-dep_Trfase_small"/>
</dbReference>
<organism evidence="6 7">
    <name type="scientific">Methanoliparum thermophilum</name>
    <dbReference type="NCBI Taxonomy" id="2491083"/>
    <lineage>
        <taxon>Archaea</taxon>
        <taxon>Methanobacteriati</taxon>
        <taxon>Methanobacteriota</taxon>
        <taxon>Candidatus Methanoliparia</taxon>
        <taxon>Candidatus Methanoliparales</taxon>
        <taxon>Candidatus Methanoliparaceae</taxon>
        <taxon>Candidatus Methanoliparum</taxon>
    </lineage>
</organism>
<protein>
    <recommendedName>
        <fullName evidence="4">Aminotransferase</fullName>
        <ecNumber evidence="4">2.6.1.-</ecNumber>
    </recommendedName>
</protein>
<dbReference type="EMBL" id="RXIF01000010">
    <property type="protein sequence ID" value="RZN64151.1"/>
    <property type="molecule type" value="Genomic_DNA"/>
</dbReference>
<dbReference type="NCBIfam" id="NF006756">
    <property type="entry name" value="PRK09276.1"/>
    <property type="match status" value="1"/>
</dbReference>
<evidence type="ECO:0000256" key="3">
    <source>
        <dbReference type="ARBA" id="ARBA00022679"/>
    </source>
</evidence>
<dbReference type="InterPro" id="IPR015424">
    <property type="entry name" value="PyrdxlP-dep_Trfase"/>
</dbReference>
<dbReference type="InterPro" id="IPR050881">
    <property type="entry name" value="LL-DAP_aminotransferase"/>
</dbReference>
<evidence type="ECO:0000256" key="1">
    <source>
        <dbReference type="ARBA" id="ARBA00001933"/>
    </source>
</evidence>
<dbReference type="PANTHER" id="PTHR42832:SF3">
    <property type="entry name" value="L-GLUTAMINE--4-(METHYLSULFANYL)-2-OXOBUTANOATE AMINOTRANSFERASE"/>
    <property type="match status" value="1"/>
</dbReference>